<feature type="chain" id="PRO_5045297557" evidence="5">
    <location>
        <begin position="23"/>
        <end position="194"/>
    </location>
</feature>
<accession>A0ABV5FES6</accession>
<dbReference type="PROSITE" id="PS51257">
    <property type="entry name" value="PROKAR_LIPOPROTEIN"/>
    <property type="match status" value="1"/>
</dbReference>
<evidence type="ECO:0000313" key="8">
    <source>
        <dbReference type="Proteomes" id="UP001589585"/>
    </source>
</evidence>
<feature type="domain" description="C-type lysozyme inhibitor" evidence="6">
    <location>
        <begin position="51"/>
        <end position="107"/>
    </location>
</feature>
<dbReference type="InterPro" id="IPR018660">
    <property type="entry name" value="MliC"/>
</dbReference>
<organism evidence="7 8">
    <name type="scientific">Mariniflexile ostreae</name>
    <dbReference type="NCBI Taxonomy" id="1520892"/>
    <lineage>
        <taxon>Bacteria</taxon>
        <taxon>Pseudomonadati</taxon>
        <taxon>Bacteroidota</taxon>
        <taxon>Flavobacteriia</taxon>
        <taxon>Flavobacteriales</taxon>
        <taxon>Flavobacteriaceae</taxon>
        <taxon>Mariniflexile</taxon>
    </lineage>
</organism>
<dbReference type="InterPro" id="IPR036328">
    <property type="entry name" value="MliC_sf"/>
</dbReference>
<evidence type="ECO:0000259" key="6">
    <source>
        <dbReference type="Pfam" id="PF09864"/>
    </source>
</evidence>
<evidence type="ECO:0000256" key="2">
    <source>
        <dbReference type="ARBA" id="ARBA00023136"/>
    </source>
</evidence>
<feature type="domain" description="C-type lysozyme inhibitor" evidence="6">
    <location>
        <begin position="128"/>
        <end position="178"/>
    </location>
</feature>
<evidence type="ECO:0000256" key="4">
    <source>
        <dbReference type="ARBA" id="ARBA00023288"/>
    </source>
</evidence>
<proteinExistence type="predicted"/>
<keyword evidence="8" id="KW-1185">Reference proteome</keyword>
<keyword evidence="2" id="KW-0472">Membrane</keyword>
<evidence type="ECO:0000313" key="7">
    <source>
        <dbReference type="EMBL" id="MFB9057967.1"/>
    </source>
</evidence>
<dbReference type="SUPFAM" id="SSF141488">
    <property type="entry name" value="YdhA-like"/>
    <property type="match status" value="2"/>
</dbReference>
<feature type="signal peptide" evidence="5">
    <location>
        <begin position="1"/>
        <end position="22"/>
    </location>
</feature>
<dbReference type="Pfam" id="PF09864">
    <property type="entry name" value="MliC"/>
    <property type="match status" value="2"/>
</dbReference>
<keyword evidence="1 5" id="KW-0732">Signal</keyword>
<dbReference type="Proteomes" id="UP001589585">
    <property type="component" value="Unassembled WGS sequence"/>
</dbReference>
<keyword evidence="4" id="KW-0449">Lipoprotein</keyword>
<name>A0ABV5FES6_9FLAO</name>
<protein>
    <submittedName>
        <fullName evidence="7">MliC family protein</fullName>
    </submittedName>
</protein>
<comment type="caution">
    <text evidence="7">The sequence shown here is derived from an EMBL/GenBank/DDBJ whole genome shotgun (WGS) entry which is preliminary data.</text>
</comment>
<evidence type="ECO:0000256" key="5">
    <source>
        <dbReference type="SAM" id="SignalP"/>
    </source>
</evidence>
<dbReference type="Gene3D" id="2.40.128.200">
    <property type="match status" value="2"/>
</dbReference>
<evidence type="ECO:0000256" key="1">
    <source>
        <dbReference type="ARBA" id="ARBA00022729"/>
    </source>
</evidence>
<keyword evidence="3" id="KW-0564">Palmitate</keyword>
<reference evidence="7 8" key="1">
    <citation type="submission" date="2024-09" db="EMBL/GenBank/DDBJ databases">
        <authorList>
            <person name="Sun Q."/>
            <person name="Mori K."/>
        </authorList>
    </citation>
    <scope>NUCLEOTIDE SEQUENCE [LARGE SCALE GENOMIC DNA]</scope>
    <source>
        <strain evidence="7 8">CECT 8622</strain>
    </source>
</reference>
<dbReference type="RefSeq" id="WP_379862215.1">
    <property type="nucleotide sequence ID" value="NZ_JBHMFC010000103.1"/>
</dbReference>
<dbReference type="EMBL" id="JBHMFC010000103">
    <property type="protein sequence ID" value="MFB9057967.1"/>
    <property type="molecule type" value="Genomic_DNA"/>
</dbReference>
<gene>
    <name evidence="7" type="ORF">ACFFU9_14570</name>
</gene>
<evidence type="ECO:0000256" key="3">
    <source>
        <dbReference type="ARBA" id="ARBA00023139"/>
    </source>
</evidence>
<sequence>MKKNLAIAMLVLVFLGACKQSAKQESTEIPRPDTVESVADEITTSTSTNKDGKKLELVFNNTKGTVTLSFDDETIELISQKPASGIWYKNNRYELRGKGNDIVLRKDENIVFEHQDDIVNLEVKNTKGDVLNMTFNNTEGTVKAYLNGGDQLDLVQEKAASGVWYKNDQYELRGKGDNYDLLKDGKTVFTNWSE</sequence>